<dbReference type="EC" id="3.1.2.4" evidence="2"/>
<sequence length="537" mass="58157">PTPHSGGGAAGSDPKVLTATRGSMYEIILNRPKAINALDSEMVAGIRGAVDQAGRDKRRSLILLRPGEDARGLCSGGDVLKVVNFANGKSDEDKAAALAFFKEEFSLDWVLAKIGEEVSSGESRSARPIVAVMDGITMGGGVGLSVHVPFRIATERTMFAMPETGIGYFPDVGVTRVLSRLDGRVGSYLGTTGDRISGQEAYALGLATHFLPSSSLQRLYDALGSLSPEATAEQVASVLDDFSVDPFDAATASSGKSPLDNSALVGNTRIMLDYVFSHPSMEDVFKSLEDLSKASSVEEVNSSATGRALAKQLKASSLDESLAGDEVRSWAARTLATLKSKSPRSLKVTHQLISYEAKHYSVDDSFRNDMRLATVFCDLSVGRDFYEGVHHILTKDPATNKRREGRAPWKPSNLEGVDNDLARDLFFGSLEDAASKGGLKLTPPELDVIPTRKAQDRSARQSEEEAKRGLGPLGWQAHFNVFHPLPSEAELEALLHGSHPVSGKVVREVADMIRATRRRRGLSCFGVEWKVREWRRR</sequence>
<keyword evidence="6" id="KW-1185">Reference proteome</keyword>
<gene>
    <name evidence="5" type="ORF">BCV69DRAFT_235574</name>
</gene>
<dbReference type="GO" id="GO:0005739">
    <property type="term" value="C:mitochondrion"/>
    <property type="evidence" value="ECO:0007669"/>
    <property type="project" value="TreeGrafter"/>
</dbReference>
<evidence type="ECO:0000256" key="3">
    <source>
        <dbReference type="ARBA" id="ARBA00022801"/>
    </source>
</evidence>
<dbReference type="Pfam" id="PF16113">
    <property type="entry name" value="ECH_2"/>
    <property type="match status" value="1"/>
</dbReference>
<keyword evidence="3" id="KW-0378">Hydrolase</keyword>
<name>A0A316U4K4_9BASI</name>
<protein>
    <recommendedName>
        <fullName evidence="2">3-hydroxyisobutyryl-CoA hydrolase</fullName>
        <ecNumber evidence="2">3.1.2.4</ecNumber>
    </recommendedName>
</protein>
<dbReference type="OrthoDB" id="1737613at2759"/>
<dbReference type="InterPro" id="IPR029045">
    <property type="entry name" value="ClpP/crotonase-like_dom_sf"/>
</dbReference>
<dbReference type="Proteomes" id="UP000245942">
    <property type="component" value="Unassembled WGS sequence"/>
</dbReference>
<reference evidence="5 6" key="1">
    <citation type="journal article" date="2018" name="Mol. Biol. Evol.">
        <title>Broad Genomic Sampling Reveals a Smut Pathogenic Ancestry of the Fungal Clade Ustilaginomycotina.</title>
        <authorList>
            <person name="Kijpornyongpan T."/>
            <person name="Mondo S.J."/>
            <person name="Barry K."/>
            <person name="Sandor L."/>
            <person name="Lee J."/>
            <person name="Lipzen A."/>
            <person name="Pangilinan J."/>
            <person name="LaButti K."/>
            <person name="Hainaut M."/>
            <person name="Henrissat B."/>
            <person name="Grigoriev I.V."/>
            <person name="Spatafora J.W."/>
            <person name="Aime M.C."/>
        </authorList>
    </citation>
    <scope>NUCLEOTIDE SEQUENCE [LARGE SCALE GENOMIC DNA]</scope>
    <source>
        <strain evidence="5 6">MCA 4718</strain>
    </source>
</reference>
<comment type="catalytic activity">
    <reaction evidence="1">
        <text>3-hydroxy-2-methylpropanoyl-CoA + H2O = 3-hydroxy-2-methylpropanoate + CoA + H(+)</text>
        <dbReference type="Rhea" id="RHEA:20888"/>
        <dbReference type="ChEBI" id="CHEBI:11805"/>
        <dbReference type="ChEBI" id="CHEBI:15377"/>
        <dbReference type="ChEBI" id="CHEBI:15378"/>
        <dbReference type="ChEBI" id="CHEBI:57287"/>
        <dbReference type="ChEBI" id="CHEBI:57340"/>
        <dbReference type="EC" id="3.1.2.4"/>
    </reaction>
</comment>
<dbReference type="GO" id="GO:0006574">
    <property type="term" value="P:L-valine catabolic process"/>
    <property type="evidence" value="ECO:0007669"/>
    <property type="project" value="TreeGrafter"/>
</dbReference>
<feature type="domain" description="Enoyl-CoA hydratase/isomerase" evidence="4">
    <location>
        <begin position="26"/>
        <end position="426"/>
    </location>
</feature>
<dbReference type="GeneID" id="37011639"/>
<dbReference type="AlphaFoldDB" id="A0A316U4K4"/>
<feature type="non-terminal residue" evidence="5">
    <location>
        <position position="537"/>
    </location>
</feature>
<dbReference type="InterPro" id="IPR032259">
    <property type="entry name" value="HIBYL-CoA-H"/>
</dbReference>
<evidence type="ECO:0000313" key="6">
    <source>
        <dbReference type="Proteomes" id="UP000245942"/>
    </source>
</evidence>
<dbReference type="EMBL" id="KZ819340">
    <property type="protein sequence ID" value="PWN17855.1"/>
    <property type="molecule type" value="Genomic_DNA"/>
</dbReference>
<feature type="non-terminal residue" evidence="5">
    <location>
        <position position="1"/>
    </location>
</feature>
<evidence type="ECO:0000313" key="5">
    <source>
        <dbReference type="EMBL" id="PWN17855.1"/>
    </source>
</evidence>
<dbReference type="InterPro" id="IPR045004">
    <property type="entry name" value="ECH_dom"/>
</dbReference>
<accession>A0A316U4K4</accession>
<dbReference type="CDD" id="cd06558">
    <property type="entry name" value="crotonase-like"/>
    <property type="match status" value="1"/>
</dbReference>
<dbReference type="SUPFAM" id="SSF52096">
    <property type="entry name" value="ClpP/crotonase"/>
    <property type="match status" value="1"/>
</dbReference>
<organism evidence="5 6">
    <name type="scientific">Pseudomicrostroma glucosiphilum</name>
    <dbReference type="NCBI Taxonomy" id="1684307"/>
    <lineage>
        <taxon>Eukaryota</taxon>
        <taxon>Fungi</taxon>
        <taxon>Dikarya</taxon>
        <taxon>Basidiomycota</taxon>
        <taxon>Ustilaginomycotina</taxon>
        <taxon>Exobasidiomycetes</taxon>
        <taxon>Microstromatales</taxon>
        <taxon>Microstromatales incertae sedis</taxon>
        <taxon>Pseudomicrostroma</taxon>
    </lineage>
</organism>
<dbReference type="Gene3D" id="3.90.226.10">
    <property type="entry name" value="2-enoyl-CoA Hydratase, Chain A, domain 1"/>
    <property type="match status" value="1"/>
</dbReference>
<dbReference type="GO" id="GO:0003860">
    <property type="term" value="F:3-hydroxyisobutyryl-CoA hydrolase activity"/>
    <property type="evidence" value="ECO:0007669"/>
    <property type="project" value="UniProtKB-EC"/>
</dbReference>
<dbReference type="PANTHER" id="PTHR43176">
    <property type="entry name" value="3-HYDROXYISOBUTYRYL-COA HYDROLASE-RELATED"/>
    <property type="match status" value="1"/>
</dbReference>
<evidence type="ECO:0000256" key="1">
    <source>
        <dbReference type="ARBA" id="ARBA00001709"/>
    </source>
</evidence>
<proteinExistence type="predicted"/>
<dbReference type="PANTHER" id="PTHR43176:SF3">
    <property type="entry name" value="3-HYDROXYISOBUTYRYL-COA HYDROLASE, MITOCHONDRIAL"/>
    <property type="match status" value="1"/>
</dbReference>
<evidence type="ECO:0000259" key="4">
    <source>
        <dbReference type="Pfam" id="PF16113"/>
    </source>
</evidence>
<dbReference type="STRING" id="1684307.A0A316U4K4"/>
<evidence type="ECO:0000256" key="2">
    <source>
        <dbReference type="ARBA" id="ARBA00011915"/>
    </source>
</evidence>
<dbReference type="RefSeq" id="XP_025345015.1">
    <property type="nucleotide sequence ID" value="XM_025489905.1"/>
</dbReference>